<reference evidence="2 3" key="1">
    <citation type="submission" date="2019-03" db="EMBL/GenBank/DDBJ databases">
        <title>Metabolic potential of uncultured bacteria and archaea associated with petroleum seepage in deep-sea sediments.</title>
        <authorList>
            <person name="Dong X."/>
            <person name="Hubert C."/>
        </authorList>
    </citation>
    <scope>NUCLEOTIDE SEQUENCE [LARGE SCALE GENOMIC DNA]</scope>
    <source>
        <strain evidence="2">E44_bin7</strain>
    </source>
</reference>
<dbReference type="InterPro" id="IPR050535">
    <property type="entry name" value="DNA_Repair-Maintenance_Comp"/>
</dbReference>
<comment type="caution">
    <text evidence="2">The sequence shown here is derived from an EMBL/GenBank/DDBJ whole genome shotgun (WGS) entry which is preliminary data.</text>
</comment>
<evidence type="ECO:0000259" key="1">
    <source>
        <dbReference type="Pfam" id="PF00149"/>
    </source>
</evidence>
<protein>
    <submittedName>
        <fullName evidence="2">DNA repair exonuclease</fullName>
    </submittedName>
</protein>
<dbReference type="InterPro" id="IPR004843">
    <property type="entry name" value="Calcineurin-like_PHP"/>
</dbReference>
<dbReference type="PANTHER" id="PTHR30337">
    <property type="entry name" value="COMPONENT OF ATP-DEPENDENT DSDNA EXONUCLEASE"/>
    <property type="match status" value="1"/>
</dbReference>
<dbReference type="Proteomes" id="UP000316360">
    <property type="component" value="Unassembled WGS sequence"/>
</dbReference>
<dbReference type="GO" id="GO:0004527">
    <property type="term" value="F:exonuclease activity"/>
    <property type="evidence" value="ECO:0007669"/>
    <property type="project" value="UniProtKB-KW"/>
</dbReference>
<proteinExistence type="predicted"/>
<keyword evidence="2" id="KW-0269">Exonuclease</keyword>
<feature type="domain" description="Calcineurin-like phosphoesterase" evidence="1">
    <location>
        <begin position="1"/>
        <end position="185"/>
    </location>
</feature>
<dbReference type="AlphaFoldDB" id="A0A523RNI7"/>
<dbReference type="InterPro" id="IPR029052">
    <property type="entry name" value="Metallo-depent_PP-like"/>
</dbReference>
<dbReference type="Gene3D" id="3.60.21.10">
    <property type="match status" value="1"/>
</dbReference>
<keyword evidence="2" id="KW-0540">Nuclease</keyword>
<dbReference type="SUPFAM" id="SSF56300">
    <property type="entry name" value="Metallo-dependent phosphatases"/>
    <property type="match status" value="1"/>
</dbReference>
<gene>
    <name evidence="2" type="ORF">E3J84_07560</name>
</gene>
<sequence length="352" mass="40672">MRILHTADLHLKEYGDERWQALEELVKIGGKEKISIFVISGDLFDKGTDAESLRPQIRQIFSGKSFKILIIPGNHDKDSYRSDLYFGEDTIILNNSLPFEYKKARIIALPFQPIGKEEVLRKIQALKTILTNDRKNILLCHGELLDSFFSRKDFGEEGKERYMPFKLSYFRDLNIDYVLAGHFHTSFDIKRLENGGYFVYPGSPVSIAKKETGQRKVNLFRLGSPPEEYLLDTFHFQEVRVELDPFKSESPLELVEEHLGNLHPQAKAILIIKGYINSKKAKITETELANQIKEITRGRCAEEDYQFRDIYSILENDLFKSFMDKLEQAGYEEKKAEEIRGLAIKAMMKAGM</sequence>
<evidence type="ECO:0000313" key="3">
    <source>
        <dbReference type="Proteomes" id="UP000316360"/>
    </source>
</evidence>
<evidence type="ECO:0000313" key="2">
    <source>
        <dbReference type="EMBL" id="TET07330.1"/>
    </source>
</evidence>
<accession>A0A523RNI7</accession>
<organism evidence="2 3">
    <name type="scientific">Aerophobetes bacterium</name>
    <dbReference type="NCBI Taxonomy" id="2030807"/>
    <lineage>
        <taxon>Bacteria</taxon>
        <taxon>Candidatus Aerophobota</taxon>
    </lineage>
</organism>
<dbReference type="EMBL" id="SOKJ01000430">
    <property type="protein sequence ID" value="TET07330.1"/>
    <property type="molecule type" value="Genomic_DNA"/>
</dbReference>
<keyword evidence="2" id="KW-0378">Hydrolase</keyword>
<name>A0A523RNI7_UNCAE</name>
<dbReference type="Pfam" id="PF00149">
    <property type="entry name" value="Metallophos"/>
    <property type="match status" value="1"/>
</dbReference>